<evidence type="ECO:0000313" key="3">
    <source>
        <dbReference type="Proteomes" id="UP001221898"/>
    </source>
</evidence>
<feature type="compositionally biased region" description="Low complexity" evidence="1">
    <location>
        <begin position="96"/>
        <end position="113"/>
    </location>
</feature>
<comment type="caution">
    <text evidence="2">The sequence shown here is derived from an EMBL/GenBank/DDBJ whole genome shotgun (WGS) entry which is preliminary data.</text>
</comment>
<gene>
    <name evidence="2" type="ORF">AAFF_G00311230</name>
</gene>
<name>A0AAD7R851_9TELE</name>
<sequence>MTNTAVLQDSIELHMQPSFRFTEMQVSANDSENASLLRDVPLLPVGLEDRSGSLWNPVVNEAQAGSWGRGVSARAAPLTQGVMMEGRGSGTGRGMAGSTRTGTGAPAPHSAHPSLPLSLVSSLTLLIQNV</sequence>
<evidence type="ECO:0000313" key="2">
    <source>
        <dbReference type="EMBL" id="KAJ8367706.1"/>
    </source>
</evidence>
<dbReference type="AlphaFoldDB" id="A0AAD7R851"/>
<reference evidence="2" key="1">
    <citation type="journal article" date="2023" name="Science">
        <title>Genome structures resolve the early diversification of teleost fishes.</title>
        <authorList>
            <person name="Parey E."/>
            <person name="Louis A."/>
            <person name="Montfort J."/>
            <person name="Bouchez O."/>
            <person name="Roques C."/>
            <person name="Iampietro C."/>
            <person name="Lluch J."/>
            <person name="Castinel A."/>
            <person name="Donnadieu C."/>
            <person name="Desvignes T."/>
            <person name="Floi Bucao C."/>
            <person name="Jouanno E."/>
            <person name="Wen M."/>
            <person name="Mejri S."/>
            <person name="Dirks R."/>
            <person name="Jansen H."/>
            <person name="Henkel C."/>
            <person name="Chen W.J."/>
            <person name="Zahm M."/>
            <person name="Cabau C."/>
            <person name="Klopp C."/>
            <person name="Thompson A.W."/>
            <person name="Robinson-Rechavi M."/>
            <person name="Braasch I."/>
            <person name="Lecointre G."/>
            <person name="Bobe J."/>
            <person name="Postlethwait J.H."/>
            <person name="Berthelot C."/>
            <person name="Roest Crollius H."/>
            <person name="Guiguen Y."/>
        </authorList>
    </citation>
    <scope>NUCLEOTIDE SEQUENCE</scope>
    <source>
        <strain evidence="2">NC1722</strain>
    </source>
</reference>
<proteinExistence type="predicted"/>
<keyword evidence="3" id="KW-1185">Reference proteome</keyword>
<organism evidence="2 3">
    <name type="scientific">Aldrovandia affinis</name>
    <dbReference type="NCBI Taxonomy" id="143900"/>
    <lineage>
        <taxon>Eukaryota</taxon>
        <taxon>Metazoa</taxon>
        <taxon>Chordata</taxon>
        <taxon>Craniata</taxon>
        <taxon>Vertebrata</taxon>
        <taxon>Euteleostomi</taxon>
        <taxon>Actinopterygii</taxon>
        <taxon>Neopterygii</taxon>
        <taxon>Teleostei</taxon>
        <taxon>Notacanthiformes</taxon>
        <taxon>Halosauridae</taxon>
        <taxon>Aldrovandia</taxon>
    </lineage>
</organism>
<dbReference type="Proteomes" id="UP001221898">
    <property type="component" value="Unassembled WGS sequence"/>
</dbReference>
<protein>
    <submittedName>
        <fullName evidence="2">Uncharacterized protein</fullName>
    </submittedName>
</protein>
<feature type="region of interest" description="Disordered" evidence="1">
    <location>
        <begin position="88"/>
        <end position="113"/>
    </location>
</feature>
<accession>A0AAD7R851</accession>
<dbReference type="EMBL" id="JAINUG010000456">
    <property type="protein sequence ID" value="KAJ8367706.1"/>
    <property type="molecule type" value="Genomic_DNA"/>
</dbReference>
<evidence type="ECO:0000256" key="1">
    <source>
        <dbReference type="SAM" id="MobiDB-lite"/>
    </source>
</evidence>